<evidence type="ECO:0000256" key="5">
    <source>
        <dbReference type="SAM" id="MobiDB-lite"/>
    </source>
</evidence>
<feature type="compositionally biased region" description="Basic and acidic residues" evidence="5">
    <location>
        <begin position="560"/>
        <end position="571"/>
    </location>
</feature>
<dbReference type="KEGG" id="cbr:CBG_00124"/>
<dbReference type="PANTHER" id="PTHR22889:SF0">
    <property type="entry name" value="WD REPEAT-CONTAINING PROTEIN 89"/>
    <property type="match status" value="1"/>
</dbReference>
<dbReference type="PROSITE" id="PS50294">
    <property type="entry name" value="WD_REPEATS_REGION"/>
    <property type="match status" value="1"/>
</dbReference>
<evidence type="ECO:0000256" key="1">
    <source>
        <dbReference type="ARBA" id="ARBA00021125"/>
    </source>
</evidence>
<dbReference type="PANTHER" id="PTHR22889">
    <property type="entry name" value="WD REPEAT-CONTAINING PROTEIN 89"/>
    <property type="match status" value="1"/>
</dbReference>
<evidence type="ECO:0000256" key="4">
    <source>
        <dbReference type="PROSITE-ProRule" id="PRU00221"/>
    </source>
</evidence>
<dbReference type="InterPro" id="IPR039328">
    <property type="entry name" value="WDR89"/>
</dbReference>
<dbReference type="RefSeq" id="XP_045091482.1">
    <property type="nucleotide sequence ID" value="XM_045240134.1"/>
</dbReference>
<evidence type="ECO:0000313" key="6">
    <source>
        <dbReference type="EMBL" id="CAP21625.2"/>
    </source>
</evidence>
<feature type="compositionally biased region" description="Low complexity" evidence="5">
    <location>
        <begin position="399"/>
        <end position="430"/>
    </location>
</feature>
<dbReference type="HOGENOM" id="CLU_028922_0_0_1"/>
<feature type="compositionally biased region" description="Basic and acidic residues" evidence="5">
    <location>
        <begin position="431"/>
        <end position="458"/>
    </location>
</feature>
<dbReference type="eggNOG" id="ENOG502QTCV">
    <property type="taxonomic scope" value="Eukaryota"/>
</dbReference>
<keyword evidence="3" id="KW-0677">Repeat</keyword>
<evidence type="ECO:0000256" key="2">
    <source>
        <dbReference type="ARBA" id="ARBA00022574"/>
    </source>
</evidence>
<feature type="compositionally biased region" description="Basic and acidic residues" evidence="5">
    <location>
        <begin position="528"/>
        <end position="553"/>
    </location>
</feature>
<dbReference type="InterPro" id="IPR036322">
    <property type="entry name" value="WD40_repeat_dom_sf"/>
</dbReference>
<dbReference type="AlphaFoldDB" id="A8WMC1"/>
<dbReference type="Pfam" id="PF00400">
    <property type="entry name" value="WD40"/>
    <property type="match status" value="2"/>
</dbReference>
<feature type="compositionally biased region" description="Basic and acidic residues" evidence="5">
    <location>
        <begin position="579"/>
        <end position="605"/>
    </location>
</feature>
<dbReference type="STRING" id="6238.A8WMC1"/>
<dbReference type="Proteomes" id="UP000008549">
    <property type="component" value="Unassembled WGS sequence"/>
</dbReference>
<accession>A8WMC1</accession>
<evidence type="ECO:0000313" key="8">
    <source>
        <dbReference type="WormBase" id="CBG00124"/>
    </source>
</evidence>
<reference evidence="6 7" key="1">
    <citation type="journal article" date="2003" name="PLoS Biol.">
        <title>The genome sequence of Caenorhabditis briggsae: a platform for comparative genomics.</title>
        <authorList>
            <person name="Stein L.D."/>
            <person name="Bao Z."/>
            <person name="Blasiar D."/>
            <person name="Blumenthal T."/>
            <person name="Brent M.R."/>
            <person name="Chen N."/>
            <person name="Chinwalla A."/>
            <person name="Clarke L."/>
            <person name="Clee C."/>
            <person name="Coghlan A."/>
            <person name="Coulson A."/>
            <person name="D'Eustachio P."/>
            <person name="Fitch D.H."/>
            <person name="Fulton L.A."/>
            <person name="Fulton R.E."/>
            <person name="Griffiths-Jones S."/>
            <person name="Harris T.W."/>
            <person name="Hillier L.W."/>
            <person name="Kamath R."/>
            <person name="Kuwabara P.E."/>
            <person name="Mardis E.R."/>
            <person name="Marra M.A."/>
            <person name="Miner T.L."/>
            <person name="Minx P."/>
            <person name="Mullikin J.C."/>
            <person name="Plumb R.W."/>
            <person name="Rogers J."/>
            <person name="Schein J.E."/>
            <person name="Sohrmann M."/>
            <person name="Spieth J."/>
            <person name="Stajich J.E."/>
            <person name="Wei C."/>
            <person name="Willey D."/>
            <person name="Wilson R.K."/>
            <person name="Durbin R."/>
            <person name="Waterston R.H."/>
        </authorList>
    </citation>
    <scope>NUCLEOTIDE SEQUENCE [LARGE SCALE GENOMIC DNA]</scope>
    <source>
        <strain evidence="6 7">AF16</strain>
    </source>
</reference>
<dbReference type="FunCoup" id="A8WMC1">
    <property type="interactions" value="63"/>
</dbReference>
<keyword evidence="7" id="KW-1185">Reference proteome</keyword>
<evidence type="ECO:0000313" key="7">
    <source>
        <dbReference type="Proteomes" id="UP000008549"/>
    </source>
</evidence>
<organism evidence="6 7">
    <name type="scientific">Caenorhabditis briggsae</name>
    <dbReference type="NCBI Taxonomy" id="6238"/>
    <lineage>
        <taxon>Eukaryota</taxon>
        <taxon>Metazoa</taxon>
        <taxon>Ecdysozoa</taxon>
        <taxon>Nematoda</taxon>
        <taxon>Chromadorea</taxon>
        <taxon>Rhabditida</taxon>
        <taxon>Rhabditina</taxon>
        <taxon>Rhabditomorpha</taxon>
        <taxon>Rhabditoidea</taxon>
        <taxon>Rhabditidae</taxon>
        <taxon>Peloderinae</taxon>
        <taxon>Caenorhabditis</taxon>
    </lineage>
</organism>
<sequence length="629" mass="70351">MPGRIDLSNNASVRMISLNVDNLACAYLANLYIPIFTLDTEKVLRRYEVPNQISGLHFSMNKKNVIYAVDDSFGLHVFDVRTDTKKKHRLNPECENHNVVCTALSSNNEMIAVASSEFGGGILDVRGSRRREHHAHVISLYDARYPTDPITSYYYDQTKKSQLIFLLKWSQHQETMKRHKASVTSMEFYLNGNYLITGDNDGAIKSFDCSLRDEDNAIRWERWVKGPISKVGVINKRIVYGVSNRSEGTVFVDAKGSLEVLYGSVNNSADEPIVKHSKAFFKKPEWCVGLIKGVTDDIPLVAVHGVEKKKFISLTAMNQEGVRQDTPLLSYTGHTGEVKCMTATPNLLLTGGEDGKVVVQIANFKNPKFGEDNLPSHHRLTLRRGKLAEQADRGESGDSDSAGSDLDSDSNNPSTSAAASSSKSKSSSSSSKEKTEASSKPKKDEKEKKEKKEKKKDQPLISSAGASSSSTSKPTAESSSKSESDKKKEQKEKEKEKERKERKEKKEKGDQSSTSSTTAVASSSSSSSRHETKEERRARKEKEAAEEKAKLDAKLAAMTAEERKAWDEREKRRLAKLAETPEQRAERKQKAREERERIEKLEKEERRKKRREEKEAAAGASSSKKSKTE</sequence>
<feature type="compositionally biased region" description="Basic and acidic residues" evidence="5">
    <location>
        <begin position="480"/>
        <end position="510"/>
    </location>
</feature>
<dbReference type="SUPFAM" id="SSF50978">
    <property type="entry name" value="WD40 repeat-like"/>
    <property type="match status" value="1"/>
</dbReference>
<dbReference type="GeneID" id="8587245"/>
<dbReference type="InterPro" id="IPR015943">
    <property type="entry name" value="WD40/YVTN_repeat-like_dom_sf"/>
</dbReference>
<evidence type="ECO:0000256" key="3">
    <source>
        <dbReference type="ARBA" id="ARBA00022737"/>
    </source>
</evidence>
<feature type="compositionally biased region" description="Basic and acidic residues" evidence="5">
    <location>
        <begin position="386"/>
        <end position="396"/>
    </location>
</feature>
<dbReference type="EMBL" id="HE601409">
    <property type="protein sequence ID" value="CAP21625.2"/>
    <property type="molecule type" value="Genomic_DNA"/>
</dbReference>
<dbReference type="OMA" id="MEFYLNG"/>
<feature type="compositionally biased region" description="Low complexity" evidence="5">
    <location>
        <begin position="512"/>
        <end position="527"/>
    </location>
</feature>
<proteinExistence type="predicted"/>
<dbReference type="InParanoid" id="A8WMC1"/>
<feature type="region of interest" description="Disordered" evidence="5">
    <location>
        <begin position="384"/>
        <end position="629"/>
    </location>
</feature>
<reference evidence="6 7" key="2">
    <citation type="journal article" date="2011" name="PLoS Genet.">
        <title>Caenorhabditis briggsae recombinant inbred line genotypes reveal inter-strain incompatibility and the evolution of recombination.</title>
        <authorList>
            <person name="Ross J.A."/>
            <person name="Koboldt D.C."/>
            <person name="Staisch J.E."/>
            <person name="Chamberlin H.M."/>
            <person name="Gupta B.P."/>
            <person name="Miller R.D."/>
            <person name="Baird S.E."/>
            <person name="Haag E.S."/>
        </authorList>
    </citation>
    <scope>NUCLEOTIDE SEQUENCE [LARGE SCALE GENOMIC DNA]</scope>
    <source>
        <strain evidence="6 7">AF16</strain>
    </source>
</reference>
<dbReference type="PROSITE" id="PS50082">
    <property type="entry name" value="WD_REPEATS_2"/>
    <property type="match status" value="1"/>
</dbReference>
<feature type="repeat" description="WD" evidence="4">
    <location>
        <begin position="176"/>
        <end position="208"/>
    </location>
</feature>
<dbReference type="WormBase" id="CBG00124">
    <property type="protein sequence ID" value="CBP45087"/>
    <property type="gene ID" value="WBGene00023600"/>
</dbReference>
<protein>
    <recommendedName>
        <fullName evidence="1">WD repeat-containing protein 89</fullName>
    </recommendedName>
</protein>
<gene>
    <name evidence="6 8" type="ORF">CBG00124</name>
    <name evidence="6" type="ORF">CBG_00124</name>
</gene>
<dbReference type="SMART" id="SM00320">
    <property type="entry name" value="WD40"/>
    <property type="match status" value="3"/>
</dbReference>
<keyword evidence="2 4" id="KW-0853">WD repeat</keyword>
<dbReference type="Gene3D" id="2.130.10.10">
    <property type="entry name" value="YVTN repeat-like/Quinoprotein amine dehydrogenase"/>
    <property type="match status" value="1"/>
</dbReference>
<feature type="compositionally biased region" description="Low complexity" evidence="5">
    <location>
        <begin position="467"/>
        <end position="479"/>
    </location>
</feature>
<dbReference type="InterPro" id="IPR001680">
    <property type="entry name" value="WD40_rpt"/>
</dbReference>
<name>A8WMC1_CAEBR</name>
<dbReference type="CTD" id="8587245"/>